<dbReference type="AlphaFoldDB" id="A0A7K1TBC0"/>
<dbReference type="RefSeq" id="WP_157562399.1">
    <property type="nucleotide sequence ID" value="NZ_WQKZ01000001.1"/>
</dbReference>
<reference evidence="1 2" key="1">
    <citation type="submission" date="2019-12" db="EMBL/GenBank/DDBJ databases">
        <title>Hymenobacter sp. HMF4947 Genome sequencing and assembly.</title>
        <authorList>
            <person name="Kang H."/>
            <person name="Cha I."/>
            <person name="Kim H."/>
            <person name="Joh K."/>
        </authorList>
    </citation>
    <scope>NUCLEOTIDE SEQUENCE [LARGE SCALE GENOMIC DNA]</scope>
    <source>
        <strain evidence="1 2">HMF4947</strain>
    </source>
</reference>
<sequence>MPFARISVGQHRSAAAIKAISDGVYEALVEAVHAPEDDKFQVITRHTADELIFSPTYLGIERSADLTFIQIFLYPGRTVAQKKLLHHTIAQKLADNPGMRQEDVFIILVDVPRENWSYGNGEAQFAPKEEPAAS</sequence>
<dbReference type="Pfam" id="PF14552">
    <property type="entry name" value="Tautomerase_2"/>
    <property type="match status" value="1"/>
</dbReference>
<keyword evidence="2" id="KW-1185">Reference proteome</keyword>
<accession>A0A7K1TBC0</accession>
<dbReference type="InterPro" id="IPR014347">
    <property type="entry name" value="Tautomerase/MIF_sf"/>
</dbReference>
<gene>
    <name evidence="1" type="ORF">GO988_05000</name>
</gene>
<proteinExistence type="predicted"/>
<dbReference type="PANTHER" id="PTHR38460:SF1">
    <property type="entry name" value="TAUTOMERASE YOLI-RELATED"/>
    <property type="match status" value="1"/>
</dbReference>
<organism evidence="1 2">
    <name type="scientific">Hymenobacter ginkgonis</name>
    <dbReference type="NCBI Taxonomy" id="2682976"/>
    <lineage>
        <taxon>Bacteria</taxon>
        <taxon>Pseudomonadati</taxon>
        <taxon>Bacteroidota</taxon>
        <taxon>Cytophagia</taxon>
        <taxon>Cytophagales</taxon>
        <taxon>Hymenobacteraceae</taxon>
        <taxon>Hymenobacter</taxon>
    </lineage>
</organism>
<dbReference type="SUPFAM" id="SSF55331">
    <property type="entry name" value="Tautomerase/MIF"/>
    <property type="match status" value="1"/>
</dbReference>
<evidence type="ECO:0000313" key="1">
    <source>
        <dbReference type="EMBL" id="MVN75679.1"/>
    </source>
</evidence>
<evidence type="ECO:0000313" key="2">
    <source>
        <dbReference type="Proteomes" id="UP000441336"/>
    </source>
</evidence>
<dbReference type="Gene3D" id="3.30.429.10">
    <property type="entry name" value="Macrophage Migration Inhibitory Factor"/>
    <property type="match status" value="1"/>
</dbReference>
<dbReference type="Proteomes" id="UP000441336">
    <property type="component" value="Unassembled WGS sequence"/>
</dbReference>
<comment type="caution">
    <text evidence="1">The sequence shown here is derived from an EMBL/GenBank/DDBJ whole genome shotgun (WGS) entry which is preliminary data.</text>
</comment>
<dbReference type="PANTHER" id="PTHR38460">
    <property type="entry name" value="TAUTOMERASE YOLI-RELATED"/>
    <property type="match status" value="1"/>
</dbReference>
<dbReference type="EMBL" id="WQKZ01000001">
    <property type="protein sequence ID" value="MVN75679.1"/>
    <property type="molecule type" value="Genomic_DNA"/>
</dbReference>
<dbReference type="InterPro" id="IPR037479">
    <property type="entry name" value="Tauto_MSAD"/>
</dbReference>
<protein>
    <submittedName>
        <fullName evidence="1">Tautomerase family protein</fullName>
    </submittedName>
</protein>
<name>A0A7K1TBC0_9BACT</name>